<protein>
    <recommendedName>
        <fullName evidence="3">DUF1643 domain-containing protein</fullName>
    </recommendedName>
</protein>
<keyword evidence="2" id="KW-1185">Reference proteome</keyword>
<evidence type="ECO:0000313" key="1">
    <source>
        <dbReference type="EMBL" id="RUO77460.1"/>
    </source>
</evidence>
<evidence type="ECO:0008006" key="3">
    <source>
        <dbReference type="Google" id="ProtNLM"/>
    </source>
</evidence>
<dbReference type="Proteomes" id="UP000287908">
    <property type="component" value="Unassembled WGS sequence"/>
</dbReference>
<dbReference type="InterPro" id="IPR012441">
    <property type="entry name" value="DUF1643"/>
</dbReference>
<dbReference type="Pfam" id="PF07799">
    <property type="entry name" value="DUF1643"/>
    <property type="match status" value="1"/>
</dbReference>
<evidence type="ECO:0000313" key="2">
    <source>
        <dbReference type="Proteomes" id="UP000287908"/>
    </source>
</evidence>
<name>A0A432ZI14_9GAMM</name>
<comment type="caution">
    <text evidence="1">The sequence shown here is derived from an EMBL/GenBank/DDBJ whole genome shotgun (WGS) entry which is preliminary data.</text>
</comment>
<accession>A0A432ZI14</accession>
<sequence length="175" mass="19897">MKTVYDLYKCNDEDTSRYILGKEGSKKLFVIGLNPSTANKEKSDTTVAKVEKVASNNSFDGFVMANLYPHRSTDPNGLPVAKDEEEFKRNLDHIVMLARLESNPTFWAAWGGDIDLRSYLAESFKELDSIVKDLNGSWVNYGELRNDGHPRHPSRLSYSWAFSKFDTAVYAQRFA</sequence>
<reference evidence="1 2" key="1">
    <citation type="journal article" date="2011" name="Front. Microbiol.">
        <title>Genomic signatures of strain selection and enhancement in Bacillus atrophaeus var. globigii, a historical biowarfare simulant.</title>
        <authorList>
            <person name="Gibbons H.S."/>
            <person name="Broomall S.M."/>
            <person name="McNew L.A."/>
            <person name="Daligault H."/>
            <person name="Chapman C."/>
            <person name="Bruce D."/>
            <person name="Karavis M."/>
            <person name="Krepps M."/>
            <person name="McGregor P.A."/>
            <person name="Hong C."/>
            <person name="Park K.H."/>
            <person name="Akmal A."/>
            <person name="Feldman A."/>
            <person name="Lin J.S."/>
            <person name="Chang W.E."/>
            <person name="Higgs B.W."/>
            <person name="Demirev P."/>
            <person name="Lindquist J."/>
            <person name="Liem A."/>
            <person name="Fochler E."/>
            <person name="Read T.D."/>
            <person name="Tapia R."/>
            <person name="Johnson S."/>
            <person name="Bishop-Lilly K.A."/>
            <person name="Detter C."/>
            <person name="Han C."/>
            <person name="Sozhamannan S."/>
            <person name="Rosenzweig C.N."/>
            <person name="Skowronski E.W."/>
        </authorList>
    </citation>
    <scope>NUCLEOTIDE SEQUENCE [LARGE SCALE GENOMIC DNA]</scope>
    <source>
        <strain evidence="1 2">CL-SP19</strain>
    </source>
</reference>
<proteinExistence type="predicted"/>
<dbReference type="AlphaFoldDB" id="A0A432ZI14"/>
<gene>
    <name evidence="1" type="ORF">CWI81_02980</name>
</gene>
<dbReference type="EMBL" id="PIQF01000001">
    <property type="protein sequence ID" value="RUO77460.1"/>
    <property type="molecule type" value="Genomic_DNA"/>
</dbReference>
<organism evidence="1 2">
    <name type="scientific">Idiomarina seosinensis</name>
    <dbReference type="NCBI Taxonomy" id="281739"/>
    <lineage>
        <taxon>Bacteria</taxon>
        <taxon>Pseudomonadati</taxon>
        <taxon>Pseudomonadota</taxon>
        <taxon>Gammaproteobacteria</taxon>
        <taxon>Alteromonadales</taxon>
        <taxon>Idiomarinaceae</taxon>
        <taxon>Idiomarina</taxon>
    </lineage>
</organism>